<dbReference type="SUPFAM" id="SSF53335">
    <property type="entry name" value="S-adenosyl-L-methionine-dependent methyltransferases"/>
    <property type="match status" value="1"/>
</dbReference>
<keyword evidence="1" id="KW-0698">rRNA processing</keyword>
<dbReference type="Proteomes" id="UP000218767">
    <property type="component" value="Unassembled WGS sequence"/>
</dbReference>
<dbReference type="PANTHER" id="PTHR36112">
    <property type="entry name" value="RIBOSOMAL RNA SMALL SUBUNIT METHYLTRANSFERASE J"/>
    <property type="match status" value="1"/>
</dbReference>
<dbReference type="Pfam" id="PF04445">
    <property type="entry name" value="SAM_MT"/>
    <property type="match status" value="1"/>
</dbReference>
<proteinExistence type="inferred from homology"/>
<evidence type="ECO:0000313" key="2">
    <source>
        <dbReference type="EMBL" id="PCI76045.1"/>
    </source>
</evidence>
<keyword evidence="1" id="KW-0949">S-adenosyl-L-methionine</keyword>
<keyword evidence="1" id="KW-0963">Cytoplasm</keyword>
<keyword evidence="1" id="KW-0489">Methyltransferase</keyword>
<feature type="binding site" evidence="1">
    <location>
        <position position="213"/>
    </location>
    <ligand>
        <name>S-adenosyl-L-methionine</name>
        <dbReference type="ChEBI" id="CHEBI:59789"/>
    </ligand>
</feature>
<feature type="binding site" evidence="1">
    <location>
        <begin position="160"/>
        <end position="161"/>
    </location>
    <ligand>
        <name>S-adenosyl-L-methionine</name>
        <dbReference type="ChEBI" id="CHEBI:59789"/>
    </ligand>
</feature>
<dbReference type="EMBL" id="NVUL01000063">
    <property type="protein sequence ID" value="PCI76045.1"/>
    <property type="molecule type" value="Genomic_DNA"/>
</dbReference>
<evidence type="ECO:0000256" key="1">
    <source>
        <dbReference type="HAMAP-Rule" id="MF_01523"/>
    </source>
</evidence>
<reference evidence="3" key="1">
    <citation type="submission" date="2017-08" db="EMBL/GenBank/DDBJ databases">
        <title>A dynamic microbial community with high functional redundancy inhabits the cold, oxic subseafloor aquifer.</title>
        <authorList>
            <person name="Tully B.J."/>
            <person name="Wheat C.G."/>
            <person name="Glazer B.T."/>
            <person name="Huber J.A."/>
        </authorList>
    </citation>
    <scope>NUCLEOTIDE SEQUENCE [LARGE SCALE GENOMIC DNA]</scope>
</reference>
<dbReference type="GO" id="GO:0008990">
    <property type="term" value="F:rRNA (guanine-N2-)-methyltransferase activity"/>
    <property type="evidence" value="ECO:0007669"/>
    <property type="project" value="UniProtKB-UniRule"/>
</dbReference>
<evidence type="ECO:0000313" key="3">
    <source>
        <dbReference type="Proteomes" id="UP000218767"/>
    </source>
</evidence>
<accession>A0A2A4X1V8</accession>
<comment type="similarity">
    <text evidence="1">Belongs to the methyltransferase superfamily. RsmJ family.</text>
</comment>
<comment type="catalytic activity">
    <reaction evidence="1">
        <text>guanosine(1516) in 16S rRNA + S-adenosyl-L-methionine = N(2)-methylguanosine(1516) in 16S rRNA + S-adenosyl-L-homocysteine + H(+)</text>
        <dbReference type="Rhea" id="RHEA:43220"/>
        <dbReference type="Rhea" id="RHEA-COMP:10412"/>
        <dbReference type="Rhea" id="RHEA-COMP:10413"/>
        <dbReference type="ChEBI" id="CHEBI:15378"/>
        <dbReference type="ChEBI" id="CHEBI:57856"/>
        <dbReference type="ChEBI" id="CHEBI:59789"/>
        <dbReference type="ChEBI" id="CHEBI:74269"/>
        <dbReference type="ChEBI" id="CHEBI:74481"/>
        <dbReference type="EC" id="2.1.1.242"/>
    </reaction>
</comment>
<gene>
    <name evidence="1" type="primary">rsmJ</name>
    <name evidence="2" type="ORF">COB20_11645</name>
</gene>
<comment type="function">
    <text evidence="1">Specifically methylates the guanosine in position 1516 of 16S rRNA.</text>
</comment>
<dbReference type="HAMAP" id="MF_01523">
    <property type="entry name" value="16SrRNA_methyltr_J"/>
    <property type="match status" value="1"/>
</dbReference>
<organism evidence="2 3">
    <name type="scientific">SAR86 cluster bacterium</name>
    <dbReference type="NCBI Taxonomy" id="2030880"/>
    <lineage>
        <taxon>Bacteria</taxon>
        <taxon>Pseudomonadati</taxon>
        <taxon>Pseudomonadota</taxon>
        <taxon>Gammaproteobacteria</taxon>
        <taxon>SAR86 cluster</taxon>
    </lineage>
</organism>
<dbReference type="GO" id="GO:0005737">
    <property type="term" value="C:cytoplasm"/>
    <property type="evidence" value="ECO:0007669"/>
    <property type="project" value="UniProtKB-SubCell"/>
</dbReference>
<keyword evidence="1" id="KW-0808">Transferase</keyword>
<dbReference type="EC" id="2.1.1.242" evidence="1"/>
<protein>
    <recommendedName>
        <fullName evidence="1">Ribosomal RNA small subunit methyltransferase J</fullName>
        <ecNumber evidence="1">2.1.1.242</ecNumber>
    </recommendedName>
    <alternativeName>
        <fullName evidence="1">16S rRNA m2G1516 methyltransferase</fullName>
    </alternativeName>
    <alternativeName>
        <fullName evidence="1">rRNA (guanine-N(2)-)-methyltransferase</fullName>
    </alternativeName>
</protein>
<comment type="caution">
    <text evidence="2">The sequence shown here is derived from an EMBL/GenBank/DDBJ whole genome shotgun (WGS) entry which is preliminary data.</text>
</comment>
<dbReference type="Gene3D" id="3.40.50.150">
    <property type="entry name" value="Vaccinia Virus protein VP39"/>
    <property type="match status" value="1"/>
</dbReference>
<sequence length="290" mass="31988">MYSLLPAIDRENRFSAFCHIPRLARYCADTLSLVKVAVAKTGSDSAEREIKLSTDLGFPVIELSSSYSPREVSDFDYLLAYRDSRLILQSTGDAQSGELCVDFSDAKLNYRANSSIRNQNIAKALGLKGGQRPVVLDATAGLGKDAFLMASLGCEVSLLERSALVHALLADGLTRTGYYGEEITAILRRMNLHFGDLLEFAADSKQFDVVYLDPMFPERRKSAKVKKDMAILQQLLGHQTDGAELLDSATRLAKKRVVVKRAKLSPHLGPCKPDIEFKGSSSRYDVYLIA</sequence>
<dbReference type="PANTHER" id="PTHR36112:SF1">
    <property type="entry name" value="RIBOSOMAL RNA SMALL SUBUNIT METHYLTRANSFERASE J"/>
    <property type="match status" value="1"/>
</dbReference>
<dbReference type="InterPro" id="IPR029063">
    <property type="entry name" value="SAM-dependent_MTases_sf"/>
</dbReference>
<comment type="caution">
    <text evidence="1">Lacks conserved residue(s) required for the propagation of feature annotation.</text>
</comment>
<dbReference type="AlphaFoldDB" id="A0A2A4X1V8"/>
<comment type="subcellular location">
    <subcellularLocation>
        <location evidence="1">Cytoplasm</location>
    </subcellularLocation>
</comment>
<name>A0A2A4X1V8_9GAMM</name>
<dbReference type="InterPro" id="IPR007536">
    <property type="entry name" value="16SrRNA_methylTrfase_J"/>
</dbReference>